<name>A0A426UV78_9ACTN</name>
<dbReference type="EMBL" id="RSEB01000004">
    <property type="protein sequence ID" value="RRR98237.1"/>
    <property type="molecule type" value="Genomic_DNA"/>
</dbReference>
<keyword evidence="3" id="KW-1185">Reference proteome</keyword>
<sequence length="825" mass="85849">MAIPTEASFVPPTTKAEEGALDQESAALKAAGARILGGGGDLLDRMSRTAVEFSELVADPIRREGAESIAASRAAMQGALHGSIVTSVFAGHVRTFKTEIAALVADWNAAVANDFGVTSGIPAEIAAAGWAKLRQTDSAAGAVYETFKGHAATAGAQLRTGPTPANIQALMTAAGGAVPTWLAYNAFGTQALDAGAGSALAQQLIGALRNGGSLPPGLLQPLMDLAVRARDLQRSGGTLAPGESGFLSGFYGAMGDPALGPVPSQQDHLFALPSLIKHTDLDATQQAAVLAAVGGGLLALSDQRLNPGLGPGATAGTGPQFLPPSLRELVDSHLSGGPRPVSADADLPALAEMIRAADAHGLADMQAGTALSAALTMELAGTGVHANDPGDADAMTLLNASTRNIDANAGILDGTIQHAAFGADTDEYVLRGLFGHRWTDGGATAGRLIDWIPAASTDPNTAGQAARAALGLIDTMTDETGPHAFGTSAYTFFTDGYGRVDVDLGNQQYLSFQDAPIGAANPEIARAMGRTAAMYLDVFAQEPVAGRGNGPTGFTGDAPGFYLDVDTRTKFFELVMGDARAAHELGSTVYAEIMADAAGLHDESLGTADASGLAARSGSLLGYLNVGFDRVHQDAQGDMTTEQQRDAHHASWTRSAAAITKEIVQEAPFVRGLSKAGQILVREGFELLKWGPGYAEVMKTWPYGDAVMTEQQSTPVDPMFHEFALETSHGIVEDMHRTGKLSLEDIAAHEEGLVVRDKATQAILRMRTAQELLGTFEQPAGGAVFGPGEAKTALERLFGSGTELDQKYRTYVEWFQLHRTDVQQG</sequence>
<feature type="domain" description="TPR repeat" evidence="1">
    <location>
        <begin position="232"/>
        <end position="451"/>
    </location>
</feature>
<reference evidence="2 3" key="1">
    <citation type="submission" date="2018-12" db="EMBL/GenBank/DDBJ databases">
        <title>Glycomyces sp. YIM 121974 draft genome.</title>
        <authorList>
            <person name="Li Q."/>
        </authorList>
    </citation>
    <scope>NUCLEOTIDE SEQUENCE [LARGE SCALE GENOMIC DNA]</scope>
    <source>
        <strain evidence="2 3">YIM 121974</strain>
    </source>
</reference>
<organism evidence="2 3">
    <name type="scientific">Glycomyces terrestris</name>
    <dbReference type="NCBI Taxonomy" id="2493553"/>
    <lineage>
        <taxon>Bacteria</taxon>
        <taxon>Bacillati</taxon>
        <taxon>Actinomycetota</taxon>
        <taxon>Actinomycetes</taxon>
        <taxon>Glycomycetales</taxon>
        <taxon>Glycomycetaceae</taxon>
        <taxon>Glycomyces</taxon>
    </lineage>
</organism>
<gene>
    <name evidence="2" type="ORF">EIW28_15095</name>
</gene>
<dbReference type="AlphaFoldDB" id="A0A426UV78"/>
<evidence type="ECO:0000259" key="1">
    <source>
        <dbReference type="Pfam" id="PF23275"/>
    </source>
</evidence>
<dbReference type="RefSeq" id="WP_125248546.1">
    <property type="nucleotide sequence ID" value="NZ_RSEB01000004.1"/>
</dbReference>
<protein>
    <recommendedName>
        <fullName evidence="1">TPR repeat domain-containing protein</fullName>
    </recommendedName>
</protein>
<dbReference type="InterPro" id="IPR057037">
    <property type="entry name" value="TPR_rep_actino"/>
</dbReference>
<proteinExistence type="predicted"/>
<evidence type="ECO:0000313" key="3">
    <source>
        <dbReference type="Proteomes" id="UP000277256"/>
    </source>
</evidence>
<dbReference type="Proteomes" id="UP000277256">
    <property type="component" value="Unassembled WGS sequence"/>
</dbReference>
<dbReference type="OrthoDB" id="3307062at2"/>
<comment type="caution">
    <text evidence="2">The sequence shown here is derived from an EMBL/GenBank/DDBJ whole genome shotgun (WGS) entry which is preliminary data.</text>
</comment>
<accession>A0A426UV78</accession>
<evidence type="ECO:0000313" key="2">
    <source>
        <dbReference type="EMBL" id="RRR98237.1"/>
    </source>
</evidence>
<dbReference type="Pfam" id="PF23275">
    <property type="entry name" value="TPR_23"/>
    <property type="match status" value="1"/>
</dbReference>